<feature type="compositionally biased region" description="Basic residues" evidence="9">
    <location>
        <begin position="147"/>
        <end position="166"/>
    </location>
</feature>
<evidence type="ECO:0000256" key="8">
    <source>
        <dbReference type="ARBA" id="ARBA00023288"/>
    </source>
</evidence>
<keyword evidence="6" id="KW-1015">Disulfide bond</keyword>
<proteinExistence type="predicted"/>
<protein>
    <submittedName>
        <fullName evidence="11">Uncharacterized protein</fullName>
    </submittedName>
</protein>
<dbReference type="Pfam" id="PF16975">
    <property type="entry name" value="UPAR_LY6_2"/>
    <property type="match status" value="1"/>
</dbReference>
<dbReference type="RefSeq" id="XP_008206796.1">
    <property type="nucleotide sequence ID" value="XM_008208574.4"/>
</dbReference>
<evidence type="ECO:0000256" key="6">
    <source>
        <dbReference type="ARBA" id="ARBA00023157"/>
    </source>
</evidence>
<dbReference type="OrthoDB" id="6149028at2759"/>
<dbReference type="SUPFAM" id="SSF57302">
    <property type="entry name" value="Snake toxin-like"/>
    <property type="match status" value="1"/>
</dbReference>
<organism evidence="11 12">
    <name type="scientific">Nasonia vitripennis</name>
    <name type="common">Parasitic wasp</name>
    <dbReference type="NCBI Taxonomy" id="7425"/>
    <lineage>
        <taxon>Eukaryota</taxon>
        <taxon>Metazoa</taxon>
        <taxon>Ecdysozoa</taxon>
        <taxon>Arthropoda</taxon>
        <taxon>Hexapoda</taxon>
        <taxon>Insecta</taxon>
        <taxon>Pterygota</taxon>
        <taxon>Neoptera</taxon>
        <taxon>Endopterygota</taxon>
        <taxon>Hymenoptera</taxon>
        <taxon>Apocrita</taxon>
        <taxon>Proctotrupomorpha</taxon>
        <taxon>Chalcidoidea</taxon>
        <taxon>Pteromalidae</taxon>
        <taxon>Pteromalinae</taxon>
        <taxon>Nasonia</taxon>
    </lineage>
</organism>
<dbReference type="EnsemblMetazoa" id="XM_032600267">
    <property type="protein sequence ID" value="XP_032456158"/>
    <property type="gene ID" value="LOC100678701"/>
</dbReference>
<dbReference type="KEGG" id="nvi:100678701"/>
<dbReference type="GO" id="GO:0030548">
    <property type="term" value="F:acetylcholine receptor regulator activity"/>
    <property type="evidence" value="ECO:0007669"/>
    <property type="project" value="InterPro"/>
</dbReference>
<dbReference type="RefSeq" id="XP_032456159.1">
    <property type="nucleotide sequence ID" value="XM_032600268.1"/>
</dbReference>
<dbReference type="EnsemblMetazoa" id="XM_032600268">
    <property type="protein sequence ID" value="XP_032456159"/>
    <property type="gene ID" value="LOC100678701"/>
</dbReference>
<dbReference type="PANTHER" id="PTHR31171">
    <property type="entry name" value="LY6/PLAUR DOMAIN-CONTAINING PROTEIN 6"/>
    <property type="match status" value="1"/>
</dbReference>
<keyword evidence="4 10" id="KW-0732">Signal</keyword>
<dbReference type="RefSeq" id="XP_032456158.1">
    <property type="nucleotide sequence ID" value="XM_032600267.1"/>
</dbReference>
<dbReference type="Proteomes" id="UP000002358">
    <property type="component" value="Chromosome 5"/>
</dbReference>
<dbReference type="InterPro" id="IPR045860">
    <property type="entry name" value="Snake_toxin-like_sf"/>
</dbReference>
<feature type="compositionally biased region" description="Acidic residues" evidence="9">
    <location>
        <begin position="173"/>
        <end position="192"/>
    </location>
</feature>
<feature type="chain" id="PRO_5036207094" evidence="10">
    <location>
        <begin position="18"/>
        <end position="226"/>
    </location>
</feature>
<keyword evidence="7" id="KW-0325">Glycoprotein</keyword>
<evidence type="ECO:0000313" key="12">
    <source>
        <dbReference type="Proteomes" id="UP000002358"/>
    </source>
</evidence>
<dbReference type="GO" id="GO:0005886">
    <property type="term" value="C:plasma membrane"/>
    <property type="evidence" value="ECO:0007669"/>
    <property type="project" value="UniProtKB-SubCell"/>
</dbReference>
<evidence type="ECO:0000256" key="4">
    <source>
        <dbReference type="ARBA" id="ARBA00022729"/>
    </source>
</evidence>
<feature type="region of interest" description="Disordered" evidence="9">
    <location>
        <begin position="144"/>
        <end position="197"/>
    </location>
</feature>
<dbReference type="SMR" id="A0A7M7H6E8"/>
<dbReference type="InterPro" id="IPR039457">
    <property type="entry name" value="LYPD6-like"/>
</dbReference>
<reference evidence="11" key="1">
    <citation type="submission" date="2021-01" db="UniProtKB">
        <authorList>
            <consortium name="EnsemblMetazoa"/>
        </authorList>
    </citation>
    <scope>IDENTIFICATION</scope>
</reference>
<evidence type="ECO:0000256" key="5">
    <source>
        <dbReference type="ARBA" id="ARBA00023136"/>
    </source>
</evidence>
<comment type="subcellular location">
    <subcellularLocation>
        <location evidence="1">Cell membrane</location>
        <topology evidence="1">Lipid-anchor</topology>
        <topology evidence="1">GPI-anchor</topology>
    </subcellularLocation>
</comment>
<dbReference type="PANTHER" id="PTHR31171:SF3">
    <property type="entry name" value="LY6_PLAUR DOMAIN-CONTAINING PROTEIN 6B"/>
    <property type="match status" value="1"/>
</dbReference>
<evidence type="ECO:0000256" key="10">
    <source>
        <dbReference type="SAM" id="SignalP"/>
    </source>
</evidence>
<keyword evidence="2" id="KW-1003">Cell membrane</keyword>
<keyword evidence="3" id="KW-0336">GPI-anchor</keyword>
<evidence type="ECO:0000256" key="3">
    <source>
        <dbReference type="ARBA" id="ARBA00022622"/>
    </source>
</evidence>
<dbReference type="GeneID" id="100678701"/>
<keyword evidence="5" id="KW-0472">Membrane</keyword>
<keyword evidence="8" id="KW-0449">Lipoprotein</keyword>
<dbReference type="GO" id="GO:0098552">
    <property type="term" value="C:side of membrane"/>
    <property type="evidence" value="ECO:0007669"/>
    <property type="project" value="UniProtKB-KW"/>
</dbReference>
<accession>A0A7M7H6E8</accession>
<feature type="signal peptide" evidence="10">
    <location>
        <begin position="1"/>
        <end position="17"/>
    </location>
</feature>
<evidence type="ECO:0000256" key="2">
    <source>
        <dbReference type="ARBA" id="ARBA00022475"/>
    </source>
</evidence>
<dbReference type="RefSeq" id="XP_031786841.1">
    <property type="nucleotide sequence ID" value="XM_031930981.2"/>
</dbReference>
<evidence type="ECO:0000256" key="1">
    <source>
        <dbReference type="ARBA" id="ARBA00004609"/>
    </source>
</evidence>
<sequence length="226" mass="24912">MIRWLMVGLLLFTESACESGRNALPGKNGKNEKESAATRATATTAEENIYRLTCYTCVNVSDNKMCNEWAIDTPCPAGGRDFCRSLHILDSRGQSVLVSKSCVSKIECSPASVGCVPIDTQKICISCCDTSYCNIESPTNATNATFSRKRPKPKSLKKKKKKKKKSSDRAVDQDEGEEEDEDEDEEEDEDEASTASQSILFPRLASLAYGTAFYSAISVFLNRAYH</sequence>
<evidence type="ECO:0000256" key="7">
    <source>
        <dbReference type="ARBA" id="ARBA00023180"/>
    </source>
</evidence>
<dbReference type="CDD" id="cd23567">
    <property type="entry name" value="TFP_LU_ECD_LYPD6_like"/>
    <property type="match status" value="1"/>
</dbReference>
<evidence type="ECO:0000256" key="9">
    <source>
        <dbReference type="SAM" id="MobiDB-lite"/>
    </source>
</evidence>
<dbReference type="Gene3D" id="2.10.60.10">
    <property type="entry name" value="CD59"/>
    <property type="match status" value="1"/>
</dbReference>
<dbReference type="EnsemblMetazoa" id="XM_031930981">
    <property type="protein sequence ID" value="XP_031786841"/>
    <property type="gene ID" value="LOC100678701"/>
</dbReference>
<dbReference type="EnsemblMetazoa" id="XM_008208574">
    <property type="protein sequence ID" value="XP_008206796"/>
    <property type="gene ID" value="LOC100678701"/>
</dbReference>
<keyword evidence="12" id="KW-1185">Reference proteome</keyword>
<evidence type="ECO:0000313" key="11">
    <source>
        <dbReference type="EnsemblMetazoa" id="XP_008206796"/>
    </source>
</evidence>
<dbReference type="AlphaFoldDB" id="A0A7M7H6E8"/>
<name>A0A7M7H6E8_NASVI</name>